<accession>A0ACC0C6Y5</accession>
<gene>
    <name evidence="1" type="ORF">M9H77_01932</name>
</gene>
<protein>
    <submittedName>
        <fullName evidence="1">Uncharacterized protein</fullName>
    </submittedName>
</protein>
<organism evidence="1 2">
    <name type="scientific">Catharanthus roseus</name>
    <name type="common">Madagascar periwinkle</name>
    <name type="synonym">Vinca rosea</name>
    <dbReference type="NCBI Taxonomy" id="4058"/>
    <lineage>
        <taxon>Eukaryota</taxon>
        <taxon>Viridiplantae</taxon>
        <taxon>Streptophyta</taxon>
        <taxon>Embryophyta</taxon>
        <taxon>Tracheophyta</taxon>
        <taxon>Spermatophyta</taxon>
        <taxon>Magnoliopsida</taxon>
        <taxon>eudicotyledons</taxon>
        <taxon>Gunneridae</taxon>
        <taxon>Pentapetalae</taxon>
        <taxon>asterids</taxon>
        <taxon>lamiids</taxon>
        <taxon>Gentianales</taxon>
        <taxon>Apocynaceae</taxon>
        <taxon>Rauvolfioideae</taxon>
        <taxon>Vinceae</taxon>
        <taxon>Catharanthinae</taxon>
        <taxon>Catharanthus</taxon>
    </lineage>
</organism>
<keyword evidence="2" id="KW-1185">Reference proteome</keyword>
<name>A0ACC0C6Y5_CATRO</name>
<reference evidence="2" key="1">
    <citation type="journal article" date="2023" name="Nat. Plants">
        <title>Single-cell RNA sequencing provides a high-resolution roadmap for understanding the multicellular compartmentation of specialized metabolism.</title>
        <authorList>
            <person name="Sun S."/>
            <person name="Shen X."/>
            <person name="Li Y."/>
            <person name="Li Y."/>
            <person name="Wang S."/>
            <person name="Li R."/>
            <person name="Zhang H."/>
            <person name="Shen G."/>
            <person name="Guo B."/>
            <person name="Wei J."/>
            <person name="Xu J."/>
            <person name="St-Pierre B."/>
            <person name="Chen S."/>
            <person name="Sun C."/>
        </authorList>
    </citation>
    <scope>NUCLEOTIDE SEQUENCE [LARGE SCALE GENOMIC DNA]</scope>
</reference>
<comment type="caution">
    <text evidence="1">The sequence shown here is derived from an EMBL/GenBank/DDBJ whole genome shotgun (WGS) entry which is preliminary data.</text>
</comment>
<evidence type="ECO:0000313" key="1">
    <source>
        <dbReference type="EMBL" id="KAI5680705.1"/>
    </source>
</evidence>
<dbReference type="Proteomes" id="UP001060085">
    <property type="component" value="Linkage Group LG01"/>
</dbReference>
<evidence type="ECO:0000313" key="2">
    <source>
        <dbReference type="Proteomes" id="UP001060085"/>
    </source>
</evidence>
<dbReference type="EMBL" id="CM044701">
    <property type="protein sequence ID" value="KAI5680705.1"/>
    <property type="molecule type" value="Genomic_DNA"/>
</dbReference>
<sequence>MSRHATSTTSWGRIRISIIYFPLKSLALFPTSFLFHVWRIECQIKRDIPPKVLTQDRMKIRLTLLPVPETWIGDLTMYIPSRCIPATKNSLDGKFSSIPCPLECSILCVVIPSIAEPLAALLLLHCVFGDQVDRVYKIDWSMELSFFRFIVIIRFSLTRNGLISV</sequence>
<proteinExistence type="predicted"/>